<comment type="caution">
    <text evidence="1">The sequence shown here is derived from an EMBL/GenBank/DDBJ whole genome shotgun (WGS) entry which is preliminary data.</text>
</comment>
<organism evidence="1 2">
    <name type="scientific">Actinoalloteichus caeruleus DSM 43889</name>
    <dbReference type="NCBI Taxonomy" id="1120930"/>
    <lineage>
        <taxon>Bacteria</taxon>
        <taxon>Bacillati</taxon>
        <taxon>Actinomycetota</taxon>
        <taxon>Actinomycetes</taxon>
        <taxon>Pseudonocardiales</taxon>
        <taxon>Pseudonocardiaceae</taxon>
        <taxon>Actinoalloteichus</taxon>
        <taxon>Actinoalloteichus cyanogriseus</taxon>
    </lineage>
</organism>
<evidence type="ECO:0000313" key="1">
    <source>
        <dbReference type="EMBL" id="MCP2330254.1"/>
    </source>
</evidence>
<keyword evidence="2" id="KW-1185">Reference proteome</keyword>
<protein>
    <recommendedName>
        <fullName evidence="3">Polyketide cyclase / dehydrase and lipid transport</fullName>
    </recommendedName>
</protein>
<reference evidence="1 2" key="2">
    <citation type="submission" date="2022-06" db="EMBL/GenBank/DDBJ databases">
        <title>Genomic Encyclopedia of Type Strains, Phase I: the one thousand microbial genomes (KMG-I) project.</title>
        <authorList>
            <person name="Kyrpides N."/>
        </authorList>
    </citation>
    <scope>NUCLEOTIDE SEQUENCE [LARGE SCALE GENOMIC DNA]</scope>
    <source>
        <strain evidence="1 2">DSM 43889</strain>
    </source>
</reference>
<accession>A0ABT1JDG5</accession>
<reference evidence="1 2" key="1">
    <citation type="submission" date="2013-07" db="EMBL/GenBank/DDBJ databases">
        <authorList>
            <consortium name="DOE Joint Genome Institute"/>
            <person name="Reeve W."/>
            <person name="Huntemann M."/>
            <person name="Han J."/>
            <person name="Chen A."/>
            <person name="Kyrpides N."/>
            <person name="Mavromatis K."/>
            <person name="Markowitz V."/>
            <person name="Palaniappan K."/>
            <person name="Ivanova N."/>
            <person name="Schaumberg A."/>
            <person name="Pati A."/>
            <person name="Liolios K."/>
            <person name="Nordberg H.P."/>
            <person name="Cantor M.N."/>
            <person name="Hua S.X."/>
            <person name="Woyke T."/>
        </authorList>
    </citation>
    <scope>NUCLEOTIDE SEQUENCE [LARGE SCALE GENOMIC DNA]</scope>
    <source>
        <strain evidence="1 2">DSM 43889</strain>
    </source>
</reference>
<gene>
    <name evidence="1" type="ORF">G443_000524</name>
</gene>
<dbReference type="Proteomes" id="UP000791080">
    <property type="component" value="Unassembled WGS sequence"/>
</dbReference>
<evidence type="ECO:0000313" key="2">
    <source>
        <dbReference type="Proteomes" id="UP000791080"/>
    </source>
</evidence>
<evidence type="ECO:0008006" key="3">
    <source>
        <dbReference type="Google" id="ProtNLM"/>
    </source>
</evidence>
<dbReference type="RefSeq" id="WP_026418185.1">
    <property type="nucleotide sequence ID" value="NZ_AUBJ02000001.1"/>
</dbReference>
<proteinExistence type="predicted"/>
<sequence>MSDFAERWARAGTGELCWLGASGPTGAAVIPLSREGRPCVALPLSRLAEADDLTGRRVAFCVPGRPGQEGEPAPGMVAVGAVRVEHDLEGAEYVEHLLHQEMVKYPPTRLRADSLLSRRENWWWVARVIVSVDGDPEVRELPPRRDQRDALLVREADAEARAPRVDVVSAGDWAAEPGGELALAEDPNRTPGVGEPAFVFGHHHSPDYERWERWHRAGTLVGNRLRVEHSVGGPVASVRPFGILGRFQGHRALARECRAGMAELERRLDVPC</sequence>
<dbReference type="EMBL" id="AUBJ02000001">
    <property type="protein sequence ID" value="MCP2330254.1"/>
    <property type="molecule type" value="Genomic_DNA"/>
</dbReference>
<name>A0ABT1JDG5_ACTCY</name>